<evidence type="ECO:0000259" key="2">
    <source>
        <dbReference type="PROSITE" id="PS50842"/>
    </source>
</evidence>
<protein>
    <recommendedName>
        <fullName evidence="2">Expansin-like EG45 domain-containing protein</fullName>
    </recommendedName>
</protein>
<evidence type="ECO:0000313" key="4">
    <source>
        <dbReference type="Proteomes" id="UP001229421"/>
    </source>
</evidence>
<keyword evidence="4" id="KW-1185">Reference proteome</keyword>
<dbReference type="Proteomes" id="UP001229421">
    <property type="component" value="Unassembled WGS sequence"/>
</dbReference>
<dbReference type="SUPFAM" id="SSF50685">
    <property type="entry name" value="Barwin-like endoglucanases"/>
    <property type="match status" value="1"/>
</dbReference>
<name>A0AAD8KMT3_TARER</name>
<dbReference type="PANTHER" id="PTHR47480:SF6">
    <property type="entry name" value="EXPANSIN-LIKE EG45 DOMAIN-CONTAINING PROTEIN"/>
    <property type="match status" value="1"/>
</dbReference>
<dbReference type="CDD" id="cd22269">
    <property type="entry name" value="DPBB_EG45-like"/>
    <property type="match status" value="1"/>
</dbReference>
<reference evidence="3" key="1">
    <citation type="journal article" date="2023" name="bioRxiv">
        <title>Improved chromosome-level genome assembly for marigold (Tagetes erecta).</title>
        <authorList>
            <person name="Jiang F."/>
            <person name="Yuan L."/>
            <person name="Wang S."/>
            <person name="Wang H."/>
            <person name="Xu D."/>
            <person name="Wang A."/>
            <person name="Fan W."/>
        </authorList>
    </citation>
    <scope>NUCLEOTIDE SEQUENCE</scope>
    <source>
        <strain evidence="3">WSJ</strain>
        <tissue evidence="3">Leaf</tissue>
    </source>
</reference>
<sequence length="133" mass="14598">MERNKYLVIIIMIMFHVFVTAGVKADVGTATSYDPPYTPTKCNGNEAGQFPSGNLFISVSEGLWDNGAACGRRYRLKCLSGNRKPCKDGTIDVRVVDRCSKTPCPSTILLSNDAFSAISKTQTPKINIEYVQI</sequence>
<dbReference type="InterPro" id="IPR007112">
    <property type="entry name" value="Expansin/allergen_DPBB_dom"/>
</dbReference>
<keyword evidence="1" id="KW-0472">Membrane</keyword>
<keyword evidence="1" id="KW-1133">Transmembrane helix</keyword>
<dbReference type="InterPro" id="IPR009009">
    <property type="entry name" value="RlpA-like_DPBB"/>
</dbReference>
<comment type="caution">
    <text evidence="3">The sequence shown here is derived from an EMBL/GenBank/DDBJ whole genome shotgun (WGS) entry which is preliminary data.</text>
</comment>
<evidence type="ECO:0000256" key="1">
    <source>
        <dbReference type="SAM" id="Phobius"/>
    </source>
</evidence>
<feature type="transmembrane region" description="Helical" evidence="1">
    <location>
        <begin position="6"/>
        <end position="23"/>
    </location>
</feature>
<keyword evidence="1" id="KW-0812">Transmembrane</keyword>
<dbReference type="AlphaFoldDB" id="A0AAD8KMT3"/>
<dbReference type="PROSITE" id="PS50842">
    <property type="entry name" value="EXPANSIN_EG45"/>
    <property type="match status" value="1"/>
</dbReference>
<dbReference type="Pfam" id="PF03330">
    <property type="entry name" value="DPBB_1"/>
    <property type="match status" value="1"/>
</dbReference>
<evidence type="ECO:0000313" key="3">
    <source>
        <dbReference type="EMBL" id="KAK1425960.1"/>
    </source>
</evidence>
<dbReference type="PANTHER" id="PTHR47480">
    <property type="entry name" value="EG45-LIKE DOMAIN CONTAINING PROTEIN"/>
    <property type="match status" value="1"/>
</dbReference>
<organism evidence="3 4">
    <name type="scientific">Tagetes erecta</name>
    <name type="common">African marigold</name>
    <dbReference type="NCBI Taxonomy" id="13708"/>
    <lineage>
        <taxon>Eukaryota</taxon>
        <taxon>Viridiplantae</taxon>
        <taxon>Streptophyta</taxon>
        <taxon>Embryophyta</taxon>
        <taxon>Tracheophyta</taxon>
        <taxon>Spermatophyta</taxon>
        <taxon>Magnoliopsida</taxon>
        <taxon>eudicotyledons</taxon>
        <taxon>Gunneridae</taxon>
        <taxon>Pentapetalae</taxon>
        <taxon>asterids</taxon>
        <taxon>campanulids</taxon>
        <taxon>Asterales</taxon>
        <taxon>Asteraceae</taxon>
        <taxon>Asteroideae</taxon>
        <taxon>Heliantheae alliance</taxon>
        <taxon>Tageteae</taxon>
        <taxon>Tagetes</taxon>
    </lineage>
</organism>
<dbReference type="Gene3D" id="2.40.40.10">
    <property type="entry name" value="RlpA-like domain"/>
    <property type="match status" value="1"/>
</dbReference>
<proteinExistence type="predicted"/>
<dbReference type="EMBL" id="JAUHHV010000004">
    <property type="protein sequence ID" value="KAK1425960.1"/>
    <property type="molecule type" value="Genomic_DNA"/>
</dbReference>
<feature type="domain" description="Expansin-like EG45" evidence="2">
    <location>
        <begin position="28"/>
        <end position="133"/>
    </location>
</feature>
<accession>A0AAD8KMT3</accession>
<gene>
    <name evidence="3" type="ORF">QVD17_14627</name>
</gene>
<dbReference type="InterPro" id="IPR036908">
    <property type="entry name" value="RlpA-like_sf"/>
</dbReference>